<evidence type="ECO:0000256" key="2">
    <source>
        <dbReference type="ARBA" id="ARBA00022448"/>
    </source>
</evidence>
<sequence length="307" mass="34173">MTRYILKRILSGIFTIWVTTVAVTLLIHLVPGDPVQIMFAQSQSTTPEQIEQIRSQLGLDRPIYEQYFMYMGRILQGDFGTTIRGNQPVLELLLVRLPNTLVLALSALLITMFVGVPIGFFAAYKRGTWLDTSLMTGAIIGISIPSFWLGLMLMYVFSIRLGWLPVSGTDFKNLILPALTLGLANAAAVSRLTRSSMLDVLSQDYMRTARAKGLAETLVLSRHALRNGLINVVNMLGLQFTYMMGGAIVVENVFAWNGIGRLAIQSIFQRDYPTIQGFILIFATVVVVVSIVLDILYAWIDPRITYS</sequence>
<comment type="similarity">
    <text evidence="7">Belongs to the binding-protein-dependent transport system permease family.</text>
</comment>
<feature type="transmembrane region" description="Helical" evidence="7">
    <location>
        <begin position="9"/>
        <end position="30"/>
    </location>
</feature>
<reference evidence="8" key="1">
    <citation type="submission" date="2014-11" db="EMBL/GenBank/DDBJ databases">
        <authorList>
            <person name="Malar M.C."/>
            <person name="Sen D."/>
            <person name="Tripathy S."/>
        </authorList>
    </citation>
    <scope>NUCLEOTIDE SEQUENCE</scope>
    <source>
        <strain evidence="8">BDU141951</strain>
    </source>
</reference>
<dbReference type="Pfam" id="PF19300">
    <property type="entry name" value="BPD_transp_1_N"/>
    <property type="match status" value="1"/>
</dbReference>
<evidence type="ECO:0000313" key="8">
    <source>
        <dbReference type="EMBL" id="NEV69308.1"/>
    </source>
</evidence>
<dbReference type="EMBL" id="JTHE02000003">
    <property type="protein sequence ID" value="NEV69308.1"/>
    <property type="molecule type" value="Genomic_DNA"/>
</dbReference>
<dbReference type="PANTHER" id="PTHR43163">
    <property type="entry name" value="DIPEPTIDE TRANSPORT SYSTEM PERMEASE PROTEIN DPPB-RELATED"/>
    <property type="match status" value="1"/>
</dbReference>
<comment type="subcellular location">
    <subcellularLocation>
        <location evidence="1 7">Cell membrane</location>
        <topology evidence="1 7">Multi-pass membrane protein</topology>
    </subcellularLocation>
</comment>
<evidence type="ECO:0000256" key="5">
    <source>
        <dbReference type="ARBA" id="ARBA00022989"/>
    </source>
</evidence>
<reference evidence="8" key="2">
    <citation type="journal article" date="2015" name="Genome Announc.">
        <title>Draft Genome Sequence of Filamentous Marine Cyanobacterium Lyngbya confervoides Strain BDU141951.</title>
        <authorList>
            <person name="Chandrababunaidu M.M."/>
            <person name="Sen D."/>
            <person name="Tripathy S."/>
        </authorList>
    </citation>
    <scope>NUCLEOTIDE SEQUENCE</scope>
    <source>
        <strain evidence="8">BDU141951</strain>
    </source>
</reference>
<dbReference type="InterPro" id="IPR045621">
    <property type="entry name" value="BPD_transp_1_N"/>
</dbReference>
<feature type="transmembrane region" description="Helical" evidence="7">
    <location>
        <begin position="174"/>
        <end position="193"/>
    </location>
</feature>
<dbReference type="PROSITE" id="PS50928">
    <property type="entry name" value="ABC_TM1"/>
    <property type="match status" value="1"/>
</dbReference>
<dbReference type="GO" id="GO:0055085">
    <property type="term" value="P:transmembrane transport"/>
    <property type="evidence" value="ECO:0007669"/>
    <property type="project" value="InterPro"/>
</dbReference>
<feature type="transmembrane region" description="Helical" evidence="7">
    <location>
        <begin position="101"/>
        <end position="122"/>
    </location>
</feature>
<organism evidence="8">
    <name type="scientific">Lyngbya confervoides BDU141951</name>
    <dbReference type="NCBI Taxonomy" id="1574623"/>
    <lineage>
        <taxon>Bacteria</taxon>
        <taxon>Bacillati</taxon>
        <taxon>Cyanobacteriota</taxon>
        <taxon>Cyanophyceae</taxon>
        <taxon>Oscillatoriophycideae</taxon>
        <taxon>Oscillatoriales</taxon>
        <taxon>Microcoleaceae</taxon>
        <taxon>Lyngbya</taxon>
    </lineage>
</organism>
<keyword evidence="2 7" id="KW-0813">Transport</keyword>
<evidence type="ECO:0000256" key="4">
    <source>
        <dbReference type="ARBA" id="ARBA00022692"/>
    </source>
</evidence>
<dbReference type="SUPFAM" id="SSF161098">
    <property type="entry name" value="MetI-like"/>
    <property type="match status" value="1"/>
</dbReference>
<feature type="transmembrane region" description="Helical" evidence="7">
    <location>
        <begin position="134"/>
        <end position="154"/>
    </location>
</feature>
<comment type="caution">
    <text evidence="8">The sequence shown here is derived from an EMBL/GenBank/DDBJ whole genome shotgun (WGS) entry which is preliminary data.</text>
</comment>
<name>A0A0C1Y6M5_9CYAN</name>
<evidence type="ECO:0000256" key="3">
    <source>
        <dbReference type="ARBA" id="ARBA00022475"/>
    </source>
</evidence>
<dbReference type="AlphaFoldDB" id="A0A0C1Y6M5"/>
<dbReference type="GO" id="GO:0005886">
    <property type="term" value="C:plasma membrane"/>
    <property type="evidence" value="ECO:0007669"/>
    <property type="project" value="UniProtKB-SubCell"/>
</dbReference>
<dbReference type="Pfam" id="PF00528">
    <property type="entry name" value="BPD_transp_1"/>
    <property type="match status" value="1"/>
</dbReference>
<dbReference type="PANTHER" id="PTHR43163:SF6">
    <property type="entry name" value="DIPEPTIDE TRANSPORT SYSTEM PERMEASE PROTEIN DPPB-RELATED"/>
    <property type="match status" value="1"/>
</dbReference>
<keyword evidence="5 7" id="KW-1133">Transmembrane helix</keyword>
<dbReference type="InterPro" id="IPR035906">
    <property type="entry name" value="MetI-like_sf"/>
</dbReference>
<gene>
    <name evidence="8" type="ORF">QQ91_019615</name>
</gene>
<evidence type="ECO:0000256" key="1">
    <source>
        <dbReference type="ARBA" id="ARBA00004651"/>
    </source>
</evidence>
<dbReference type="InterPro" id="IPR000515">
    <property type="entry name" value="MetI-like"/>
</dbReference>
<proteinExistence type="inferred from homology"/>
<dbReference type="CDD" id="cd06261">
    <property type="entry name" value="TM_PBP2"/>
    <property type="match status" value="1"/>
</dbReference>
<feature type="transmembrane region" description="Helical" evidence="7">
    <location>
        <begin position="275"/>
        <end position="300"/>
    </location>
</feature>
<feature type="transmembrane region" description="Helical" evidence="7">
    <location>
        <begin position="232"/>
        <end position="255"/>
    </location>
</feature>
<keyword evidence="4 7" id="KW-0812">Transmembrane</keyword>
<evidence type="ECO:0000256" key="7">
    <source>
        <dbReference type="RuleBase" id="RU363032"/>
    </source>
</evidence>
<protein>
    <submittedName>
        <fullName evidence="8">ABC transporter permease</fullName>
    </submittedName>
</protein>
<keyword evidence="3" id="KW-1003">Cell membrane</keyword>
<accession>A0A0C1Y6M5</accession>
<reference evidence="8" key="3">
    <citation type="submission" date="2020-02" db="EMBL/GenBank/DDBJ databases">
        <authorList>
            <person name="Sarangi A.N."/>
            <person name="Ghosh S."/>
            <person name="Mukherjee M."/>
            <person name="Tripathy S."/>
        </authorList>
    </citation>
    <scope>NUCLEOTIDE SEQUENCE</scope>
    <source>
        <strain evidence="8">BDU141951</strain>
    </source>
</reference>
<evidence type="ECO:0000256" key="6">
    <source>
        <dbReference type="ARBA" id="ARBA00023136"/>
    </source>
</evidence>
<keyword evidence="6 7" id="KW-0472">Membrane</keyword>
<dbReference type="Gene3D" id="1.10.3720.10">
    <property type="entry name" value="MetI-like"/>
    <property type="match status" value="1"/>
</dbReference>